<keyword evidence="2" id="KW-0012">Acyltransferase</keyword>
<evidence type="ECO:0000313" key="6">
    <source>
        <dbReference type="Proteomes" id="UP000072189"/>
    </source>
</evidence>
<keyword evidence="1" id="KW-0808">Transferase</keyword>
<proteinExistence type="predicted"/>
<protein>
    <recommendedName>
        <fullName evidence="7">3-oxoacyl-ACP synthase</fullName>
    </recommendedName>
</protein>
<accession>A0A147F6L0</accession>
<feature type="domain" description="Beta-ketoacyl-[acyl-carrier-protein] synthase III C-terminal" evidence="3">
    <location>
        <begin position="250"/>
        <end position="323"/>
    </location>
</feature>
<dbReference type="InterPro" id="IPR016039">
    <property type="entry name" value="Thiolase-like"/>
</dbReference>
<dbReference type="GO" id="GO:0004315">
    <property type="term" value="F:3-oxoacyl-[acyl-carrier-protein] synthase activity"/>
    <property type="evidence" value="ECO:0007669"/>
    <property type="project" value="InterPro"/>
</dbReference>
<gene>
    <name evidence="5" type="ORF">RSA3_10665</name>
</gene>
<reference evidence="5 6" key="1">
    <citation type="journal article" date="2016" name="Front. Microbiol.">
        <title>Genomic Resource of Rice Seed Associated Bacteria.</title>
        <authorList>
            <person name="Midha S."/>
            <person name="Bansal K."/>
            <person name="Sharma S."/>
            <person name="Kumar N."/>
            <person name="Patil P.P."/>
            <person name="Chaudhry V."/>
            <person name="Patil P.B."/>
        </authorList>
    </citation>
    <scope>NUCLEOTIDE SEQUENCE [LARGE SCALE GENOMIC DNA]</scope>
    <source>
        <strain evidence="5 6">RSA3</strain>
    </source>
</reference>
<dbReference type="SUPFAM" id="SSF53901">
    <property type="entry name" value="Thiolase-like"/>
    <property type="match status" value="2"/>
</dbReference>
<dbReference type="InterPro" id="IPR013751">
    <property type="entry name" value="ACP_syn_III_N"/>
</dbReference>
<dbReference type="Proteomes" id="UP000072189">
    <property type="component" value="Unassembled WGS sequence"/>
</dbReference>
<name>A0A147F6L0_MICTE</name>
<dbReference type="PANTHER" id="PTHR34069">
    <property type="entry name" value="3-OXOACYL-[ACYL-CARRIER-PROTEIN] SYNTHASE 3"/>
    <property type="match status" value="1"/>
</dbReference>
<dbReference type="InterPro" id="IPR013747">
    <property type="entry name" value="ACP_syn_III_C"/>
</dbReference>
<sequence>MSLLACRISGTGVSLPSRVVHTEEVARLCGITTEEAIRRSGVVTRRWLSDGEDPLDLGIEAAHRALKSANLSVADIDVVINASGTPLQPIPDGGSIIAAALGLPMGGYAYSMHGTCLSFLFALREAAFLVSSGRARNVLVVSMEGGSRGLNFDQLESSLLIGDAAGAVVVSRPVNPQQGVVSSQFLLDTKGVRSAEIRGGGSRLPAGSVRGNAADYQFDMDGMKLMGGALRVLPRFLESIEPKLSKGAPSVDRVVPHQTSRAGIELMAKLWSPEKVVVTLPELGNTIAASIPVALHRAQIAEGERLLLVGTGSGTLYGGVIYQH</sequence>
<dbReference type="Pfam" id="PF08541">
    <property type="entry name" value="ACP_syn_III_C"/>
    <property type="match status" value="1"/>
</dbReference>
<feature type="domain" description="Beta-ketoacyl-[acyl-carrier-protein] synthase III N-terminal" evidence="4">
    <location>
        <begin position="112"/>
        <end position="185"/>
    </location>
</feature>
<dbReference type="EMBL" id="LDRV01000065">
    <property type="protein sequence ID" value="KTS11281.1"/>
    <property type="molecule type" value="Genomic_DNA"/>
</dbReference>
<organism evidence="5 6">
    <name type="scientific">Microbacterium testaceum</name>
    <name type="common">Aureobacterium testaceum</name>
    <name type="synonym">Brevibacterium testaceum</name>
    <dbReference type="NCBI Taxonomy" id="2033"/>
    <lineage>
        <taxon>Bacteria</taxon>
        <taxon>Bacillati</taxon>
        <taxon>Actinomycetota</taxon>
        <taxon>Actinomycetes</taxon>
        <taxon>Micrococcales</taxon>
        <taxon>Microbacteriaceae</taxon>
        <taxon>Microbacterium</taxon>
    </lineage>
</organism>
<dbReference type="PANTHER" id="PTHR34069:SF2">
    <property type="entry name" value="BETA-KETOACYL-[ACYL-CARRIER-PROTEIN] SYNTHASE III"/>
    <property type="match status" value="1"/>
</dbReference>
<evidence type="ECO:0008006" key="7">
    <source>
        <dbReference type="Google" id="ProtNLM"/>
    </source>
</evidence>
<dbReference type="AlphaFoldDB" id="A0A147F6L0"/>
<evidence type="ECO:0000259" key="3">
    <source>
        <dbReference type="Pfam" id="PF08541"/>
    </source>
</evidence>
<dbReference type="PATRIC" id="fig|2033.7.peg.2885"/>
<evidence type="ECO:0000259" key="4">
    <source>
        <dbReference type="Pfam" id="PF08545"/>
    </source>
</evidence>
<dbReference type="GO" id="GO:0006633">
    <property type="term" value="P:fatty acid biosynthetic process"/>
    <property type="evidence" value="ECO:0007669"/>
    <property type="project" value="InterPro"/>
</dbReference>
<evidence type="ECO:0000313" key="5">
    <source>
        <dbReference type="EMBL" id="KTS11281.1"/>
    </source>
</evidence>
<comment type="caution">
    <text evidence="5">The sequence shown here is derived from an EMBL/GenBank/DDBJ whole genome shotgun (WGS) entry which is preliminary data.</text>
</comment>
<dbReference type="CDD" id="cd00830">
    <property type="entry name" value="KAS_III"/>
    <property type="match status" value="1"/>
</dbReference>
<dbReference type="GO" id="GO:0044550">
    <property type="term" value="P:secondary metabolite biosynthetic process"/>
    <property type="evidence" value="ECO:0007669"/>
    <property type="project" value="TreeGrafter"/>
</dbReference>
<evidence type="ECO:0000256" key="1">
    <source>
        <dbReference type="ARBA" id="ARBA00022679"/>
    </source>
</evidence>
<dbReference type="Pfam" id="PF08545">
    <property type="entry name" value="ACP_syn_III"/>
    <property type="match status" value="1"/>
</dbReference>
<dbReference type="Gene3D" id="3.40.47.10">
    <property type="match status" value="1"/>
</dbReference>
<evidence type="ECO:0000256" key="2">
    <source>
        <dbReference type="ARBA" id="ARBA00023315"/>
    </source>
</evidence>